<dbReference type="PANTHER" id="PTHR11803">
    <property type="entry name" value="2-IMINOBUTANOATE/2-IMINOPROPANOATE DEAMINASE RIDA"/>
    <property type="match status" value="1"/>
</dbReference>
<evidence type="ECO:0000313" key="2">
    <source>
        <dbReference type="EMBL" id="GAI16403.1"/>
    </source>
</evidence>
<dbReference type="Gene3D" id="3.30.1330.40">
    <property type="entry name" value="RutC-like"/>
    <property type="match status" value="1"/>
</dbReference>
<comment type="caution">
    <text evidence="2">The sequence shown here is derived from an EMBL/GenBank/DDBJ whole genome shotgun (WGS) entry which is preliminary data.</text>
</comment>
<dbReference type="InterPro" id="IPR019897">
    <property type="entry name" value="RidA_CS"/>
</dbReference>
<dbReference type="CDD" id="cd00448">
    <property type="entry name" value="YjgF_YER057c_UK114_family"/>
    <property type="match status" value="1"/>
</dbReference>
<reference evidence="2" key="1">
    <citation type="journal article" date="2014" name="Front. Microbiol.">
        <title>High frequency of phylogenetically diverse reductive dehalogenase-homologous genes in deep subseafloor sedimentary metagenomes.</title>
        <authorList>
            <person name="Kawai M."/>
            <person name="Futagami T."/>
            <person name="Toyoda A."/>
            <person name="Takaki Y."/>
            <person name="Nishi S."/>
            <person name="Hori S."/>
            <person name="Arai W."/>
            <person name="Tsubouchi T."/>
            <person name="Morono Y."/>
            <person name="Uchiyama I."/>
            <person name="Ito T."/>
            <person name="Fujiyama A."/>
            <person name="Inagaki F."/>
            <person name="Takami H."/>
        </authorList>
    </citation>
    <scope>NUCLEOTIDE SEQUENCE</scope>
    <source>
        <strain evidence="2">Expedition CK06-06</strain>
    </source>
</reference>
<organism evidence="2">
    <name type="scientific">marine sediment metagenome</name>
    <dbReference type="NCBI Taxonomy" id="412755"/>
    <lineage>
        <taxon>unclassified sequences</taxon>
        <taxon>metagenomes</taxon>
        <taxon>ecological metagenomes</taxon>
    </lineage>
</organism>
<comment type="similarity">
    <text evidence="1">Belongs to the RutC family.</text>
</comment>
<dbReference type="InterPro" id="IPR006175">
    <property type="entry name" value="YjgF/YER057c/UK114"/>
</dbReference>
<name>X1LBC7_9ZZZZ</name>
<dbReference type="Pfam" id="PF01042">
    <property type="entry name" value="Ribonuc_L-PSP"/>
    <property type="match status" value="1"/>
</dbReference>
<dbReference type="AlphaFoldDB" id="X1LBC7"/>
<dbReference type="SUPFAM" id="SSF55298">
    <property type="entry name" value="YjgF-like"/>
    <property type="match status" value="1"/>
</dbReference>
<dbReference type="PROSITE" id="PS01094">
    <property type="entry name" value="UPF0076"/>
    <property type="match status" value="1"/>
</dbReference>
<proteinExistence type="inferred from homology"/>
<evidence type="ECO:0000256" key="1">
    <source>
        <dbReference type="ARBA" id="ARBA00010552"/>
    </source>
</evidence>
<protein>
    <submittedName>
        <fullName evidence="2">Uncharacterized protein</fullName>
    </submittedName>
</protein>
<accession>X1LBC7</accession>
<dbReference type="GO" id="GO:0005829">
    <property type="term" value="C:cytosol"/>
    <property type="evidence" value="ECO:0007669"/>
    <property type="project" value="TreeGrafter"/>
</dbReference>
<dbReference type="EMBL" id="BARV01008103">
    <property type="protein sequence ID" value="GAI16403.1"/>
    <property type="molecule type" value="Genomic_DNA"/>
</dbReference>
<gene>
    <name evidence="2" type="ORF">S06H3_16385</name>
</gene>
<dbReference type="PANTHER" id="PTHR11803:SF39">
    <property type="entry name" value="2-IMINOBUTANOATE_2-IMINOPROPANOATE DEAMINASE"/>
    <property type="match status" value="1"/>
</dbReference>
<dbReference type="FunFam" id="3.30.1330.40:FF:000001">
    <property type="entry name" value="L-PSP family endoribonuclease"/>
    <property type="match status" value="1"/>
</dbReference>
<dbReference type="InterPro" id="IPR035959">
    <property type="entry name" value="RutC-like_sf"/>
</dbReference>
<dbReference type="GO" id="GO:0019239">
    <property type="term" value="F:deaminase activity"/>
    <property type="evidence" value="ECO:0007669"/>
    <property type="project" value="TreeGrafter"/>
</dbReference>
<sequence>MAKKVITIPDAPKLPFSPAIRAGDYIFVSGQVGFVDAKGNEVKGIEAQVRLCLENMKRVLVAAGASLDDVVKVTVFLRNEEDFAKMNEVYQGYFPEDKPARSTVIAGLALPTMLVEMECIAYCQS</sequence>